<evidence type="ECO:0000256" key="4">
    <source>
        <dbReference type="ARBA" id="ARBA00022960"/>
    </source>
</evidence>
<feature type="transmembrane region" description="Helical" evidence="9">
    <location>
        <begin position="295"/>
        <end position="314"/>
    </location>
</feature>
<feature type="transmembrane region" description="Helical" evidence="9">
    <location>
        <begin position="368"/>
        <end position="389"/>
    </location>
</feature>
<sequence length="1301" mass="138115">MTDGTTPDGLPSRSEGTTGSDAAEPASSHHGLKPPWERYPVSMYRSPSARKVVRPKTSHKGLVDHTERREPKPPARPATPPLADMPDTPPAHLSGHQNEPESPGQSTPIALPGQPSESPAGAPPAAAQVNKHGEADRSLMRSTGSMALPTLISRLTGFLRTLLLVMVLGKFVGDAFSVANQLPNMVAELVLGAVLAAIVVPVLVRAEREDPDGGERFTRQLITLAGTLLVGATVIATLCAPLLVTLILNKTESVVDKSMATAFAYLLLPQILFYGLTAVFAAVLNTRGIFGPGAWAPVVNNVIAIATLGGYYIIWNDPAELSVGEIAFLGVGTTLGVIAQVLVLIPFLRKANVPLRPLWGLDDRLKKFGGMALAIVVYVAISQVGLFVTMNVASGSAEGAALIYTTVWLLLQVPYGVLGVAVLTAIMPRMSRNAAAGDNKAVIDDLTTATRITMVALIPVIMFLTVSGIPIGRLLFTGGNFSYDDATVLGQTLAISAFTLVPYALVLLHLRVFYARHEAWIPNFIIVGITVVKVILSVLAPTVANDPTQVVALLHFANGAGFLAGAVVGAALLRRSLGPLRLRYTFSSMFVVFSASLVGAIVMLFSSLIFGLPTVTESWGRTGDLVSVVYSAVIIFGITYAILLKLGVPEVRLVWSLVGRIAGKARRKPVMAATGGSVSKESRDAPQQHADSGRNLPYAGPEHTQSSEQSDAANRANVSPRVAEGMNMKDSTDALTELENTPAPDNEGDNHSGESRAQESTGHPEESGENRDAQDGAHSTRRPRLMPGTIVAGGRYRLVEEHGRARGLRFWQAWDLKLERDVALTFVTAATAEGSPSGERHDSLLARTLRLARIDSPGLARVLDVVKGRAGGIVISEWTPGQSLGDIARTNPSPAGAARAVRTLAGAAEAAHRTGTALSIDHPDRIRINSSGDAVLAFPGTAADADQSSDVHGLGAALYTLVTGHWPLAELGPALVATHTHRRHTGAAFAKPGTTVGGLPAAEFAEDGSPVDPRRIRPEVPYEISAVALRALQPSSGIRTAATVQQILDQATMADQATDMIPVIRASQAKVRPRAVRIKPQAVLMTPEERRSRSIRVVAVLTLLAIATVLILTIAITQLTQLLMGSGTNTPVSRQPLGFTAEEQAPGGQGNTRQVTFSVFPSSVTVYSPQQQADNPGLAELAIDGDPDTAWTTSQYFQQFPAFKSGVGLIVAFDDAFELSQVEVRTDRPGSNVEIRTADSTDPDFDSTDVIATTVLEDEVTQIQMGAAPASQYILIWIDELSEAEGRMQSTINELRFTARR</sequence>
<evidence type="ECO:0000256" key="7">
    <source>
        <dbReference type="ARBA" id="ARBA00023136"/>
    </source>
</evidence>
<feature type="compositionally biased region" description="Basic and acidic residues" evidence="8">
    <location>
        <begin position="748"/>
        <end position="775"/>
    </location>
</feature>
<dbReference type="InterPro" id="IPR011009">
    <property type="entry name" value="Kinase-like_dom_sf"/>
</dbReference>
<dbReference type="PANTHER" id="PTHR47019">
    <property type="entry name" value="LIPID II FLIPPASE MURJ"/>
    <property type="match status" value="1"/>
</dbReference>
<dbReference type="GO" id="GO:0008360">
    <property type="term" value="P:regulation of cell shape"/>
    <property type="evidence" value="ECO:0007669"/>
    <property type="project" value="UniProtKB-KW"/>
</dbReference>
<comment type="subcellular location">
    <subcellularLocation>
        <location evidence="1">Cell membrane</location>
        <topology evidence="1">Multi-pass membrane protein</topology>
    </subcellularLocation>
</comment>
<dbReference type="OrthoDB" id="9786339at2"/>
<evidence type="ECO:0000256" key="8">
    <source>
        <dbReference type="SAM" id="MobiDB-lite"/>
    </source>
</evidence>
<evidence type="ECO:0000256" key="5">
    <source>
        <dbReference type="ARBA" id="ARBA00022984"/>
    </source>
</evidence>
<dbReference type="PRINTS" id="PR01806">
    <property type="entry name" value="VIRFACTRMVIN"/>
</dbReference>
<feature type="transmembrane region" description="Helical" evidence="9">
    <location>
        <begin position="224"/>
        <end position="248"/>
    </location>
</feature>
<evidence type="ECO:0000256" key="2">
    <source>
        <dbReference type="ARBA" id="ARBA00022475"/>
    </source>
</evidence>
<dbReference type="SUPFAM" id="SSF56112">
    <property type="entry name" value="Protein kinase-like (PK-like)"/>
    <property type="match status" value="1"/>
</dbReference>
<dbReference type="Gene3D" id="3.30.200.20">
    <property type="entry name" value="Phosphorylase Kinase, domain 1"/>
    <property type="match status" value="1"/>
</dbReference>
<proteinExistence type="predicted"/>
<keyword evidence="3 9" id="KW-0812">Transmembrane</keyword>
<dbReference type="GO" id="GO:0005886">
    <property type="term" value="C:plasma membrane"/>
    <property type="evidence" value="ECO:0007669"/>
    <property type="project" value="UniProtKB-SubCell"/>
</dbReference>
<gene>
    <name evidence="10" type="ORF">FHU29_002555</name>
</gene>
<feature type="transmembrane region" description="Helical" evidence="9">
    <location>
        <begin position="326"/>
        <end position="348"/>
    </location>
</feature>
<evidence type="ECO:0000256" key="6">
    <source>
        <dbReference type="ARBA" id="ARBA00022989"/>
    </source>
</evidence>
<dbReference type="InterPro" id="IPR051050">
    <property type="entry name" value="Lipid_II_flippase_MurJ/MviN"/>
</dbReference>
<name>A0A839RQ02_9ACTN</name>
<dbReference type="RefSeq" id="WP_083962259.1">
    <property type="nucleotide sequence ID" value="NZ_BDDI01000006.1"/>
</dbReference>
<dbReference type="Gene3D" id="1.10.510.10">
    <property type="entry name" value="Transferase(Phosphotransferase) domain 1"/>
    <property type="match status" value="1"/>
</dbReference>
<feature type="transmembrane region" description="Helical" evidence="9">
    <location>
        <begin position="151"/>
        <end position="173"/>
    </location>
</feature>
<feature type="transmembrane region" description="Helical" evidence="9">
    <location>
        <begin position="260"/>
        <end position="283"/>
    </location>
</feature>
<feature type="transmembrane region" description="Helical" evidence="9">
    <location>
        <begin position="401"/>
        <end position="426"/>
    </location>
</feature>
<protein>
    <submittedName>
        <fullName evidence="10">Putative peptidoglycan lipid II flippase</fullName>
    </submittedName>
</protein>
<feature type="transmembrane region" description="Helical" evidence="9">
    <location>
        <begin position="1095"/>
        <end position="1116"/>
    </location>
</feature>
<feature type="compositionally biased region" description="Basic and acidic residues" evidence="8">
    <location>
        <begin position="61"/>
        <end position="73"/>
    </location>
</feature>
<feature type="transmembrane region" description="Helical" evidence="9">
    <location>
        <begin position="520"/>
        <end position="540"/>
    </location>
</feature>
<accession>A0A839RQ02</accession>
<feature type="compositionally biased region" description="Low complexity" evidence="8">
    <location>
        <begin position="112"/>
        <end position="128"/>
    </location>
</feature>
<feature type="transmembrane region" description="Helical" evidence="9">
    <location>
        <begin position="585"/>
        <end position="613"/>
    </location>
</feature>
<keyword evidence="6 9" id="KW-1133">Transmembrane helix</keyword>
<feature type="transmembrane region" description="Helical" evidence="9">
    <location>
        <begin position="488"/>
        <end position="508"/>
    </location>
</feature>
<dbReference type="GO" id="GO:0009252">
    <property type="term" value="P:peptidoglycan biosynthetic process"/>
    <property type="evidence" value="ECO:0007669"/>
    <property type="project" value="UniProtKB-KW"/>
</dbReference>
<comment type="caution">
    <text evidence="10">The sequence shown here is derived from an EMBL/GenBank/DDBJ whole genome shotgun (WGS) entry which is preliminary data.</text>
</comment>
<keyword evidence="7 9" id="KW-0472">Membrane</keyword>
<dbReference type="Proteomes" id="UP000567922">
    <property type="component" value="Unassembled WGS sequence"/>
</dbReference>
<feature type="transmembrane region" description="Helical" evidence="9">
    <location>
        <begin position="552"/>
        <end position="573"/>
    </location>
</feature>
<keyword evidence="11" id="KW-1185">Reference proteome</keyword>
<dbReference type="CDD" id="cd13123">
    <property type="entry name" value="MATE_MurJ_like"/>
    <property type="match status" value="1"/>
</dbReference>
<feature type="transmembrane region" description="Helical" evidence="9">
    <location>
        <begin position="455"/>
        <end position="476"/>
    </location>
</feature>
<feature type="region of interest" description="Disordered" evidence="8">
    <location>
        <begin position="670"/>
        <end position="787"/>
    </location>
</feature>
<keyword evidence="5" id="KW-0573">Peptidoglycan synthesis</keyword>
<dbReference type="GO" id="GO:0034204">
    <property type="term" value="P:lipid translocation"/>
    <property type="evidence" value="ECO:0007669"/>
    <property type="project" value="TreeGrafter"/>
</dbReference>
<evidence type="ECO:0000256" key="1">
    <source>
        <dbReference type="ARBA" id="ARBA00004651"/>
    </source>
</evidence>
<reference evidence="10 11" key="1">
    <citation type="submission" date="2020-08" db="EMBL/GenBank/DDBJ databases">
        <title>Sequencing the genomes of 1000 actinobacteria strains.</title>
        <authorList>
            <person name="Klenk H.-P."/>
        </authorList>
    </citation>
    <scope>NUCLEOTIDE SEQUENCE [LARGE SCALE GENOMIC DNA]</scope>
    <source>
        <strain evidence="10 11">DSM 45258</strain>
    </source>
</reference>
<feature type="region of interest" description="Disordered" evidence="8">
    <location>
        <begin position="1"/>
        <end position="134"/>
    </location>
</feature>
<feature type="compositionally biased region" description="Polar residues" evidence="8">
    <location>
        <begin position="703"/>
        <end position="712"/>
    </location>
</feature>
<dbReference type="EMBL" id="JACHWS010000002">
    <property type="protein sequence ID" value="MBB3038106.1"/>
    <property type="molecule type" value="Genomic_DNA"/>
</dbReference>
<evidence type="ECO:0000313" key="11">
    <source>
        <dbReference type="Proteomes" id="UP000567922"/>
    </source>
</evidence>
<keyword evidence="2" id="KW-1003">Cell membrane</keyword>
<dbReference type="Pfam" id="PF03023">
    <property type="entry name" value="MurJ"/>
    <property type="match status" value="1"/>
</dbReference>
<keyword evidence="4" id="KW-0133">Cell shape</keyword>
<dbReference type="CDD" id="cd13973">
    <property type="entry name" value="PK_MviN-like"/>
    <property type="match status" value="1"/>
</dbReference>
<organism evidence="10 11">
    <name type="scientific">Hoyosella altamirensis</name>
    <dbReference type="NCBI Taxonomy" id="616997"/>
    <lineage>
        <taxon>Bacteria</taxon>
        <taxon>Bacillati</taxon>
        <taxon>Actinomycetota</taxon>
        <taxon>Actinomycetes</taxon>
        <taxon>Mycobacteriales</taxon>
        <taxon>Hoyosellaceae</taxon>
        <taxon>Hoyosella</taxon>
    </lineage>
</organism>
<feature type="transmembrane region" description="Helical" evidence="9">
    <location>
        <begin position="185"/>
        <end position="204"/>
    </location>
</feature>
<evidence type="ECO:0000256" key="9">
    <source>
        <dbReference type="SAM" id="Phobius"/>
    </source>
</evidence>
<dbReference type="PANTHER" id="PTHR47019:SF1">
    <property type="entry name" value="LIPID II FLIPPASE MURJ"/>
    <property type="match status" value="1"/>
</dbReference>
<feature type="transmembrane region" description="Helical" evidence="9">
    <location>
        <begin position="625"/>
        <end position="643"/>
    </location>
</feature>
<dbReference type="InterPro" id="IPR004268">
    <property type="entry name" value="MurJ"/>
</dbReference>
<dbReference type="NCBIfam" id="TIGR01695">
    <property type="entry name" value="murJ_mviN"/>
    <property type="match status" value="1"/>
</dbReference>
<evidence type="ECO:0000256" key="3">
    <source>
        <dbReference type="ARBA" id="ARBA00022692"/>
    </source>
</evidence>
<evidence type="ECO:0000313" key="10">
    <source>
        <dbReference type="EMBL" id="MBB3038106.1"/>
    </source>
</evidence>
<dbReference type="GO" id="GO:0015648">
    <property type="term" value="F:lipid-linked peptidoglycan transporter activity"/>
    <property type="evidence" value="ECO:0007669"/>
    <property type="project" value="TreeGrafter"/>
</dbReference>